<name>A0ABT9QU53_9ACTN</name>
<protein>
    <submittedName>
        <fullName evidence="3">Uncharacterized protein</fullName>
    </submittedName>
</protein>
<feature type="region of interest" description="Disordered" evidence="1">
    <location>
        <begin position="1"/>
        <end position="37"/>
    </location>
</feature>
<keyword evidence="2" id="KW-0472">Membrane</keyword>
<feature type="compositionally biased region" description="Polar residues" evidence="1">
    <location>
        <begin position="9"/>
        <end position="28"/>
    </location>
</feature>
<accession>A0ABT9QU53</accession>
<sequence length="71" mass="7021">MPDIRIQGHGNTVQIHTGPVSTSTTVTNGGEPSGGGHGSPVIGWLINALLAVVAIGVAVAQLVVTLMHGGT</sequence>
<dbReference type="Proteomes" id="UP001225356">
    <property type="component" value="Unassembled WGS sequence"/>
</dbReference>
<comment type="caution">
    <text evidence="3">The sequence shown here is derived from an EMBL/GenBank/DDBJ whole genome shotgun (WGS) entry which is preliminary data.</text>
</comment>
<organism evidence="3 4">
    <name type="scientific">Streptosporangium lutulentum</name>
    <dbReference type="NCBI Taxonomy" id="1461250"/>
    <lineage>
        <taxon>Bacteria</taxon>
        <taxon>Bacillati</taxon>
        <taxon>Actinomycetota</taxon>
        <taxon>Actinomycetes</taxon>
        <taxon>Streptosporangiales</taxon>
        <taxon>Streptosporangiaceae</taxon>
        <taxon>Streptosporangium</taxon>
    </lineage>
</organism>
<reference evidence="3 4" key="1">
    <citation type="submission" date="2023-07" db="EMBL/GenBank/DDBJ databases">
        <title>Sequencing the genomes of 1000 actinobacteria strains.</title>
        <authorList>
            <person name="Klenk H.-P."/>
        </authorList>
    </citation>
    <scope>NUCLEOTIDE SEQUENCE [LARGE SCALE GENOMIC DNA]</scope>
    <source>
        <strain evidence="3 4">DSM 46740</strain>
    </source>
</reference>
<keyword evidence="2" id="KW-1133">Transmembrane helix</keyword>
<dbReference type="RefSeq" id="WP_307569189.1">
    <property type="nucleotide sequence ID" value="NZ_JAUSQU010000002.1"/>
</dbReference>
<evidence type="ECO:0000256" key="2">
    <source>
        <dbReference type="SAM" id="Phobius"/>
    </source>
</evidence>
<evidence type="ECO:0000313" key="3">
    <source>
        <dbReference type="EMBL" id="MDP9850258.1"/>
    </source>
</evidence>
<feature type="transmembrane region" description="Helical" evidence="2">
    <location>
        <begin position="41"/>
        <end position="67"/>
    </location>
</feature>
<keyword evidence="2" id="KW-0812">Transmembrane</keyword>
<evidence type="ECO:0000313" key="4">
    <source>
        <dbReference type="Proteomes" id="UP001225356"/>
    </source>
</evidence>
<dbReference type="EMBL" id="JAUSQU010000002">
    <property type="protein sequence ID" value="MDP9850258.1"/>
    <property type="molecule type" value="Genomic_DNA"/>
</dbReference>
<evidence type="ECO:0000256" key="1">
    <source>
        <dbReference type="SAM" id="MobiDB-lite"/>
    </source>
</evidence>
<proteinExistence type="predicted"/>
<gene>
    <name evidence="3" type="ORF">J2853_009554</name>
</gene>
<keyword evidence="4" id="KW-1185">Reference proteome</keyword>